<evidence type="ECO:0000256" key="2">
    <source>
        <dbReference type="ARBA" id="ARBA00022729"/>
    </source>
</evidence>
<dbReference type="InterPro" id="IPR011330">
    <property type="entry name" value="Glyco_hydro/deAcase_b/a-brl"/>
</dbReference>
<comment type="subcellular location">
    <subcellularLocation>
        <location evidence="1">Secreted</location>
    </subcellularLocation>
</comment>
<dbReference type="PROSITE" id="PS51677">
    <property type="entry name" value="NODB"/>
    <property type="match status" value="1"/>
</dbReference>
<proteinExistence type="predicted"/>
<dbReference type="RefSeq" id="WP_311494092.1">
    <property type="nucleotide sequence ID" value="NZ_JAVRHO010000005.1"/>
</dbReference>
<protein>
    <submittedName>
        <fullName evidence="4">Polysaccharide deacetylase family protein</fullName>
        <ecNumber evidence="4">3.-.-.-</ecNumber>
    </submittedName>
</protein>
<keyword evidence="4" id="KW-0378">Hydrolase</keyword>
<dbReference type="SUPFAM" id="SSF88713">
    <property type="entry name" value="Glycoside hydrolase/deacetylase"/>
    <property type="match status" value="1"/>
</dbReference>
<evidence type="ECO:0000256" key="1">
    <source>
        <dbReference type="ARBA" id="ARBA00004613"/>
    </source>
</evidence>
<keyword evidence="5" id="KW-1185">Reference proteome</keyword>
<evidence type="ECO:0000313" key="4">
    <source>
        <dbReference type="EMBL" id="MDT0645905.1"/>
    </source>
</evidence>
<dbReference type="InterPro" id="IPR002509">
    <property type="entry name" value="NODB_dom"/>
</dbReference>
<dbReference type="Pfam" id="PF01522">
    <property type="entry name" value="Polysacc_deac_1"/>
    <property type="match status" value="1"/>
</dbReference>
<organism evidence="4 5">
    <name type="scientific">Autumnicola lenta</name>
    <dbReference type="NCBI Taxonomy" id="3075593"/>
    <lineage>
        <taxon>Bacteria</taxon>
        <taxon>Pseudomonadati</taxon>
        <taxon>Bacteroidota</taxon>
        <taxon>Flavobacteriia</taxon>
        <taxon>Flavobacteriales</taxon>
        <taxon>Flavobacteriaceae</taxon>
        <taxon>Autumnicola</taxon>
    </lineage>
</organism>
<evidence type="ECO:0000313" key="5">
    <source>
        <dbReference type="Proteomes" id="UP001245285"/>
    </source>
</evidence>
<dbReference type="Gene3D" id="3.20.20.370">
    <property type="entry name" value="Glycoside hydrolase/deacetylase"/>
    <property type="match status" value="1"/>
</dbReference>
<gene>
    <name evidence="4" type="ORF">RM545_04325</name>
</gene>
<dbReference type="PANTHER" id="PTHR34216">
    <property type="match status" value="1"/>
</dbReference>
<dbReference type="CDD" id="cd10918">
    <property type="entry name" value="CE4_NodB_like_5s_6s"/>
    <property type="match status" value="1"/>
</dbReference>
<sequence>MRDVFYKALNIIHPVVNTFFKNRLRVLAYHDIIDPVTFESQLLWLKTNYHIIDISTLRDHLFYNKELRANSLLITLDDGDKTVYTNGLPIFKKYQIPVCLFIITELISTNKDFWWNTIIKNEKKKGYSQVEIMKIVNKNKSMLNKQRIEFLKQYPLTYQDQLTTSEIRELKGNRVYIGNHSHTHPMFDKLDKDELLEELNQAGLLFKKNGIGDFSVFAYPNGNFNESAENLLLDNGIEIAFLFDHKINEKKINPLRISRIAVDSDTPLPEFKTKVSGLHPMIWHVAKQF</sequence>
<name>A0ABU3CHS9_9FLAO</name>
<accession>A0ABU3CHS9</accession>
<keyword evidence="2" id="KW-0732">Signal</keyword>
<dbReference type="PANTHER" id="PTHR34216:SF3">
    <property type="entry name" value="POLY-BETA-1,6-N-ACETYL-D-GLUCOSAMINE N-DEACETYLASE"/>
    <property type="match status" value="1"/>
</dbReference>
<dbReference type="InterPro" id="IPR051398">
    <property type="entry name" value="Polysacch_Deacetylase"/>
</dbReference>
<reference evidence="4 5" key="1">
    <citation type="submission" date="2023-09" db="EMBL/GenBank/DDBJ databases">
        <authorList>
            <person name="Rey-Velasco X."/>
        </authorList>
    </citation>
    <scope>NUCLEOTIDE SEQUENCE [LARGE SCALE GENOMIC DNA]</scope>
    <source>
        <strain evidence="4 5">F260</strain>
    </source>
</reference>
<dbReference type="Proteomes" id="UP001245285">
    <property type="component" value="Unassembled WGS sequence"/>
</dbReference>
<dbReference type="EMBL" id="JAVRHO010000005">
    <property type="protein sequence ID" value="MDT0645905.1"/>
    <property type="molecule type" value="Genomic_DNA"/>
</dbReference>
<feature type="domain" description="NodB homology" evidence="3">
    <location>
        <begin position="70"/>
        <end position="289"/>
    </location>
</feature>
<dbReference type="GO" id="GO:0016787">
    <property type="term" value="F:hydrolase activity"/>
    <property type="evidence" value="ECO:0007669"/>
    <property type="project" value="UniProtKB-KW"/>
</dbReference>
<evidence type="ECO:0000259" key="3">
    <source>
        <dbReference type="PROSITE" id="PS51677"/>
    </source>
</evidence>
<dbReference type="EC" id="3.-.-.-" evidence="4"/>
<comment type="caution">
    <text evidence="4">The sequence shown here is derived from an EMBL/GenBank/DDBJ whole genome shotgun (WGS) entry which is preliminary data.</text>
</comment>